<evidence type="ECO:0000313" key="1">
    <source>
        <dbReference type="EMBL" id="CAL5979564.1"/>
    </source>
</evidence>
<name>A0ABP1GUM6_9EUKA</name>
<reference evidence="3 4" key="1">
    <citation type="submission" date="2024-07" db="EMBL/GenBank/DDBJ databases">
        <authorList>
            <person name="Akdeniz Z."/>
        </authorList>
    </citation>
    <scope>NUCLEOTIDE SEQUENCE [LARGE SCALE GENOMIC DNA]</scope>
</reference>
<dbReference type="EMBL" id="CAXDID020000011">
    <property type="protein sequence ID" value="CAL5979571.1"/>
    <property type="molecule type" value="Genomic_DNA"/>
</dbReference>
<accession>A0ABP1GUM6</accession>
<dbReference type="EMBL" id="CAXDID020000011">
    <property type="protein sequence ID" value="CAL5979564.1"/>
    <property type="molecule type" value="Genomic_DNA"/>
</dbReference>
<gene>
    <name evidence="1" type="ORF">HINF_LOCUS5711</name>
    <name evidence="2" type="ORF">HINF_LOCUS5718</name>
    <name evidence="3" type="ORF">HINF_LOCUS5722</name>
</gene>
<evidence type="ECO:0000313" key="4">
    <source>
        <dbReference type="Proteomes" id="UP001642409"/>
    </source>
</evidence>
<evidence type="ECO:0000313" key="2">
    <source>
        <dbReference type="EMBL" id="CAL5979571.1"/>
    </source>
</evidence>
<keyword evidence="4" id="KW-1185">Reference proteome</keyword>
<sequence length="103" mass="12536">MPSKNFMPILIYSNFVFKTRFFQKNYGVTIFNYNILVRMRTHKIDIFLFYKGEPEVVLKMKQQKQFNILQMLSCLRQPRTFSYYQLNHVFCIEFLKSEEITGI</sequence>
<dbReference type="EMBL" id="CAXDID020000011">
    <property type="protein sequence ID" value="CAL5979575.1"/>
    <property type="molecule type" value="Genomic_DNA"/>
</dbReference>
<organism evidence="3 4">
    <name type="scientific">Hexamita inflata</name>
    <dbReference type="NCBI Taxonomy" id="28002"/>
    <lineage>
        <taxon>Eukaryota</taxon>
        <taxon>Metamonada</taxon>
        <taxon>Diplomonadida</taxon>
        <taxon>Hexamitidae</taxon>
        <taxon>Hexamitinae</taxon>
        <taxon>Hexamita</taxon>
    </lineage>
</organism>
<protein>
    <submittedName>
        <fullName evidence="3">Hypothetical_protein</fullName>
    </submittedName>
</protein>
<evidence type="ECO:0000313" key="3">
    <source>
        <dbReference type="EMBL" id="CAL5979575.1"/>
    </source>
</evidence>
<dbReference type="Proteomes" id="UP001642409">
    <property type="component" value="Unassembled WGS sequence"/>
</dbReference>
<comment type="caution">
    <text evidence="3">The sequence shown here is derived from an EMBL/GenBank/DDBJ whole genome shotgun (WGS) entry which is preliminary data.</text>
</comment>
<proteinExistence type="predicted"/>